<evidence type="ECO:0000256" key="12">
    <source>
        <dbReference type="ARBA" id="ARBA00023273"/>
    </source>
</evidence>
<evidence type="ECO:0000256" key="10">
    <source>
        <dbReference type="ARBA" id="ARBA00023098"/>
    </source>
</evidence>
<dbReference type="GO" id="GO:0016020">
    <property type="term" value="C:membrane"/>
    <property type="evidence" value="ECO:0007669"/>
    <property type="project" value="UniProtKB-SubCell"/>
</dbReference>
<evidence type="ECO:0000256" key="13">
    <source>
        <dbReference type="ARBA" id="ARBA00035852"/>
    </source>
</evidence>
<gene>
    <name evidence="25" type="ORF">P8935_15680</name>
</gene>
<comment type="catalytic activity">
    <reaction evidence="19">
        <text>octanoyl-CoA + H2O = octanoate + CoA + H(+)</text>
        <dbReference type="Rhea" id="RHEA:30143"/>
        <dbReference type="ChEBI" id="CHEBI:15377"/>
        <dbReference type="ChEBI" id="CHEBI:15378"/>
        <dbReference type="ChEBI" id="CHEBI:25646"/>
        <dbReference type="ChEBI" id="CHEBI:57287"/>
        <dbReference type="ChEBI" id="CHEBI:57386"/>
    </reaction>
    <physiologicalReaction direction="left-to-right" evidence="19">
        <dbReference type="Rhea" id="RHEA:30144"/>
    </physiologicalReaction>
</comment>
<comment type="catalytic activity">
    <reaction evidence="23">
        <text>tetradecanoyl-CoA + H2O = tetradecanoate + CoA + H(+)</text>
        <dbReference type="Rhea" id="RHEA:40119"/>
        <dbReference type="ChEBI" id="CHEBI:15377"/>
        <dbReference type="ChEBI" id="CHEBI:15378"/>
        <dbReference type="ChEBI" id="CHEBI:30807"/>
        <dbReference type="ChEBI" id="CHEBI:57287"/>
        <dbReference type="ChEBI" id="CHEBI:57385"/>
    </reaction>
    <physiologicalReaction direction="left-to-right" evidence="23">
        <dbReference type="Rhea" id="RHEA:40120"/>
    </physiologicalReaction>
</comment>
<keyword evidence="8" id="KW-0276">Fatty acid metabolism</keyword>
<dbReference type="InterPro" id="IPR029069">
    <property type="entry name" value="HotDog_dom_sf"/>
</dbReference>
<evidence type="ECO:0000256" key="6">
    <source>
        <dbReference type="ARBA" id="ARBA00022703"/>
    </source>
</evidence>
<comment type="similarity">
    <text evidence="15">Belongs to the THEM4/THEM5 thioesterase family.</text>
</comment>
<comment type="catalytic activity">
    <reaction evidence="20">
        <text>hexadecanoyl-CoA + H2O = hexadecanoate + CoA + H(+)</text>
        <dbReference type="Rhea" id="RHEA:16645"/>
        <dbReference type="ChEBI" id="CHEBI:7896"/>
        <dbReference type="ChEBI" id="CHEBI:15377"/>
        <dbReference type="ChEBI" id="CHEBI:15378"/>
        <dbReference type="ChEBI" id="CHEBI:57287"/>
        <dbReference type="ChEBI" id="CHEBI:57379"/>
        <dbReference type="EC" id="3.1.2.2"/>
    </reaction>
    <physiologicalReaction direction="left-to-right" evidence="20">
        <dbReference type="Rhea" id="RHEA:16646"/>
    </physiologicalReaction>
</comment>
<evidence type="ECO:0000256" key="18">
    <source>
        <dbReference type="ARBA" id="ARBA00043210"/>
    </source>
</evidence>
<dbReference type="SUPFAM" id="SSF54637">
    <property type="entry name" value="Thioesterase/thiol ester dehydrase-isomerase"/>
    <property type="match status" value="1"/>
</dbReference>
<keyword evidence="7 25" id="KW-0378">Hydrolase</keyword>
<accession>A0AAU7DE96</accession>
<keyword evidence="6" id="KW-0053">Apoptosis</keyword>
<evidence type="ECO:0000256" key="3">
    <source>
        <dbReference type="ARBA" id="ARBA00004632"/>
    </source>
</evidence>
<proteinExistence type="inferred from homology"/>
<dbReference type="EMBL" id="CP121196">
    <property type="protein sequence ID" value="XBH16004.1"/>
    <property type="molecule type" value="Genomic_DNA"/>
</dbReference>
<comment type="subcellular location">
    <subcellularLocation>
        <location evidence="3">Cell projection</location>
        <location evidence="3">Ruffle membrane</location>
    </subcellularLocation>
    <subcellularLocation>
        <location evidence="2">Cytoplasm</location>
    </subcellularLocation>
    <subcellularLocation>
        <location evidence="1">Membrane</location>
        <topology evidence="1">Peripheral membrane protein</topology>
    </subcellularLocation>
</comment>
<dbReference type="GO" id="GO:0005737">
    <property type="term" value="C:cytoplasm"/>
    <property type="evidence" value="ECO:0007669"/>
    <property type="project" value="UniProtKB-SubCell"/>
</dbReference>
<sequence>MKPHFDNLTPLAHAAQNRCFGCGEANPQGLQLDFLLAEDGTVVCPVKIGNSFEGHPGFLHGGIIATLLDETMSKSVRARGLTAMTRHLEVDYKRPVPSCTMIRMEGRVVRDEGRKHWAEATIFGADGHVLAQGKGLFIEVRPERSA</sequence>
<comment type="catalytic activity">
    <reaction evidence="22">
        <text>dodecanoyl-CoA + H2O = dodecanoate + CoA + H(+)</text>
        <dbReference type="Rhea" id="RHEA:30135"/>
        <dbReference type="ChEBI" id="CHEBI:15377"/>
        <dbReference type="ChEBI" id="CHEBI:15378"/>
        <dbReference type="ChEBI" id="CHEBI:18262"/>
        <dbReference type="ChEBI" id="CHEBI:57287"/>
        <dbReference type="ChEBI" id="CHEBI:57375"/>
    </reaction>
    <physiologicalReaction direction="left-to-right" evidence="22">
        <dbReference type="Rhea" id="RHEA:30136"/>
    </physiologicalReaction>
</comment>
<dbReference type="CDD" id="cd03443">
    <property type="entry name" value="PaaI_thioesterase"/>
    <property type="match status" value="1"/>
</dbReference>
<evidence type="ECO:0000256" key="4">
    <source>
        <dbReference type="ARBA" id="ARBA00022475"/>
    </source>
</evidence>
<dbReference type="InterPro" id="IPR052365">
    <property type="entry name" value="THEM4/THEM5_acyl-CoA_thioest"/>
</dbReference>
<comment type="catalytic activity">
    <reaction evidence="21">
        <text>decanoyl-CoA + H2O = decanoate + CoA + H(+)</text>
        <dbReference type="Rhea" id="RHEA:40059"/>
        <dbReference type="ChEBI" id="CHEBI:15377"/>
        <dbReference type="ChEBI" id="CHEBI:15378"/>
        <dbReference type="ChEBI" id="CHEBI:27689"/>
        <dbReference type="ChEBI" id="CHEBI:57287"/>
        <dbReference type="ChEBI" id="CHEBI:61430"/>
    </reaction>
    <physiologicalReaction direction="left-to-right" evidence="21">
        <dbReference type="Rhea" id="RHEA:40060"/>
    </physiologicalReaction>
</comment>
<keyword evidence="11" id="KW-0472">Membrane</keyword>
<reference evidence="25" key="1">
    <citation type="submission" date="2023-03" db="EMBL/GenBank/DDBJ databases">
        <title>Edaphobacter sp.</title>
        <authorList>
            <person name="Huber K.J."/>
            <person name="Papendorf J."/>
            <person name="Pilke C."/>
            <person name="Bunk B."/>
            <person name="Sproeer C."/>
            <person name="Pester M."/>
        </authorList>
    </citation>
    <scope>NUCLEOTIDE SEQUENCE</scope>
    <source>
        <strain evidence="25">DSM 110680</strain>
    </source>
</reference>
<evidence type="ECO:0000256" key="22">
    <source>
        <dbReference type="ARBA" id="ARBA00048074"/>
    </source>
</evidence>
<organism evidence="25">
    <name type="scientific">Telmatobacter sp. DSM 110680</name>
    <dbReference type="NCBI Taxonomy" id="3036704"/>
    <lineage>
        <taxon>Bacteria</taxon>
        <taxon>Pseudomonadati</taxon>
        <taxon>Acidobacteriota</taxon>
        <taxon>Terriglobia</taxon>
        <taxon>Terriglobales</taxon>
        <taxon>Acidobacteriaceae</taxon>
        <taxon>Telmatobacter</taxon>
    </lineage>
</organism>
<protein>
    <recommendedName>
        <fullName evidence="17">Acyl-coenzyme A thioesterase THEM4</fullName>
        <ecNumber evidence="16">3.1.2.2</ecNumber>
    </recommendedName>
    <alternativeName>
        <fullName evidence="18">Thioesterase superfamily member 4</fullName>
    </alternativeName>
</protein>
<evidence type="ECO:0000256" key="5">
    <source>
        <dbReference type="ARBA" id="ARBA00022490"/>
    </source>
</evidence>
<dbReference type="PANTHER" id="PTHR12418:SF19">
    <property type="entry name" value="ACYL-COENZYME A THIOESTERASE THEM4"/>
    <property type="match status" value="1"/>
</dbReference>
<keyword evidence="10" id="KW-0443">Lipid metabolism</keyword>
<evidence type="ECO:0000256" key="15">
    <source>
        <dbReference type="ARBA" id="ARBA00038456"/>
    </source>
</evidence>
<dbReference type="Gene3D" id="3.10.129.10">
    <property type="entry name" value="Hotdog Thioesterase"/>
    <property type="match status" value="1"/>
</dbReference>
<evidence type="ECO:0000256" key="19">
    <source>
        <dbReference type="ARBA" id="ARBA00047588"/>
    </source>
</evidence>
<evidence type="ECO:0000313" key="25">
    <source>
        <dbReference type="EMBL" id="XBH16004.1"/>
    </source>
</evidence>
<evidence type="ECO:0000256" key="21">
    <source>
        <dbReference type="ARBA" id="ARBA00047969"/>
    </source>
</evidence>
<dbReference type="GO" id="GO:0006631">
    <property type="term" value="P:fatty acid metabolic process"/>
    <property type="evidence" value="ECO:0007669"/>
    <property type="project" value="UniProtKB-KW"/>
</dbReference>
<evidence type="ECO:0000256" key="9">
    <source>
        <dbReference type="ARBA" id="ARBA00022946"/>
    </source>
</evidence>
<comment type="catalytic activity">
    <reaction evidence="13">
        <text>(5Z,8Z,11Z,14Z)-eicosatetraenoyl-CoA + H2O = (5Z,8Z,11Z,14Z)-eicosatetraenoate + CoA + H(+)</text>
        <dbReference type="Rhea" id="RHEA:40151"/>
        <dbReference type="ChEBI" id="CHEBI:15377"/>
        <dbReference type="ChEBI" id="CHEBI:15378"/>
        <dbReference type="ChEBI" id="CHEBI:32395"/>
        <dbReference type="ChEBI" id="CHEBI:57287"/>
        <dbReference type="ChEBI" id="CHEBI:57368"/>
    </reaction>
    <physiologicalReaction direction="left-to-right" evidence="13">
        <dbReference type="Rhea" id="RHEA:40152"/>
    </physiologicalReaction>
</comment>
<keyword evidence="5" id="KW-0963">Cytoplasm</keyword>
<evidence type="ECO:0000256" key="14">
    <source>
        <dbReference type="ARBA" id="ARBA00037002"/>
    </source>
</evidence>
<evidence type="ECO:0000259" key="24">
    <source>
        <dbReference type="Pfam" id="PF03061"/>
    </source>
</evidence>
<comment type="catalytic activity">
    <reaction evidence="14">
        <text>(9Z)-octadecenoyl-CoA + H2O = (9Z)-octadecenoate + CoA + H(+)</text>
        <dbReference type="Rhea" id="RHEA:40139"/>
        <dbReference type="ChEBI" id="CHEBI:15377"/>
        <dbReference type="ChEBI" id="CHEBI:15378"/>
        <dbReference type="ChEBI" id="CHEBI:30823"/>
        <dbReference type="ChEBI" id="CHEBI:57287"/>
        <dbReference type="ChEBI" id="CHEBI:57387"/>
    </reaction>
    <physiologicalReaction direction="left-to-right" evidence="14">
        <dbReference type="Rhea" id="RHEA:40140"/>
    </physiologicalReaction>
</comment>
<name>A0AAU7DE96_9BACT</name>
<dbReference type="Pfam" id="PF03061">
    <property type="entry name" value="4HBT"/>
    <property type="match status" value="1"/>
</dbReference>
<keyword evidence="4" id="KW-1003">Cell membrane</keyword>
<evidence type="ECO:0000256" key="16">
    <source>
        <dbReference type="ARBA" id="ARBA00038848"/>
    </source>
</evidence>
<dbReference type="EC" id="3.1.2.2" evidence="16"/>
<evidence type="ECO:0000256" key="7">
    <source>
        <dbReference type="ARBA" id="ARBA00022801"/>
    </source>
</evidence>
<evidence type="ECO:0000256" key="20">
    <source>
        <dbReference type="ARBA" id="ARBA00047734"/>
    </source>
</evidence>
<dbReference type="RefSeq" id="WP_348261235.1">
    <property type="nucleotide sequence ID" value="NZ_CP121196.1"/>
</dbReference>
<keyword evidence="9" id="KW-0809">Transit peptide</keyword>
<evidence type="ECO:0000256" key="1">
    <source>
        <dbReference type="ARBA" id="ARBA00004170"/>
    </source>
</evidence>
<dbReference type="InterPro" id="IPR006683">
    <property type="entry name" value="Thioestr_dom"/>
</dbReference>
<keyword evidence="12" id="KW-0966">Cell projection</keyword>
<dbReference type="AlphaFoldDB" id="A0AAU7DE96"/>
<evidence type="ECO:0000256" key="2">
    <source>
        <dbReference type="ARBA" id="ARBA00004496"/>
    </source>
</evidence>
<feature type="domain" description="Thioesterase" evidence="24">
    <location>
        <begin position="57"/>
        <end position="129"/>
    </location>
</feature>
<evidence type="ECO:0000256" key="8">
    <source>
        <dbReference type="ARBA" id="ARBA00022832"/>
    </source>
</evidence>
<dbReference type="PANTHER" id="PTHR12418">
    <property type="entry name" value="ACYL-COENZYME A THIOESTERASE THEM4"/>
    <property type="match status" value="1"/>
</dbReference>
<evidence type="ECO:0000256" key="23">
    <source>
        <dbReference type="ARBA" id="ARBA00048180"/>
    </source>
</evidence>
<evidence type="ECO:0000256" key="17">
    <source>
        <dbReference type="ARBA" id="ARBA00040123"/>
    </source>
</evidence>
<evidence type="ECO:0000256" key="11">
    <source>
        <dbReference type="ARBA" id="ARBA00023136"/>
    </source>
</evidence>
<dbReference type="GO" id="GO:0016790">
    <property type="term" value="F:thiolester hydrolase activity"/>
    <property type="evidence" value="ECO:0007669"/>
    <property type="project" value="UniProtKB-ARBA"/>
</dbReference>